<name>A0ABV7D591_9PROT</name>
<dbReference type="InterPro" id="IPR000383">
    <property type="entry name" value="Xaa-Pro-like_dom"/>
</dbReference>
<protein>
    <submittedName>
        <fullName evidence="2">CocE/NonD family hydrolase</fullName>
    </submittedName>
</protein>
<dbReference type="InterPro" id="IPR008979">
    <property type="entry name" value="Galactose-bd-like_sf"/>
</dbReference>
<feature type="non-terminal residue" evidence="2">
    <location>
        <position position="482"/>
    </location>
</feature>
<evidence type="ECO:0000259" key="1">
    <source>
        <dbReference type="Pfam" id="PF02129"/>
    </source>
</evidence>
<comment type="caution">
    <text evidence="2">The sequence shown here is derived from an EMBL/GenBank/DDBJ whole genome shotgun (WGS) entry which is preliminary data.</text>
</comment>
<evidence type="ECO:0000313" key="2">
    <source>
        <dbReference type="EMBL" id="MFC3052337.1"/>
    </source>
</evidence>
<dbReference type="GO" id="GO:0016787">
    <property type="term" value="F:hydrolase activity"/>
    <property type="evidence" value="ECO:0007669"/>
    <property type="project" value="UniProtKB-KW"/>
</dbReference>
<keyword evidence="2" id="KW-0378">Hydrolase</keyword>
<proteinExistence type="predicted"/>
<dbReference type="SUPFAM" id="SSF49785">
    <property type="entry name" value="Galactose-binding domain-like"/>
    <property type="match status" value="1"/>
</dbReference>
<evidence type="ECO:0000313" key="3">
    <source>
        <dbReference type="Proteomes" id="UP001595444"/>
    </source>
</evidence>
<dbReference type="SUPFAM" id="SSF53474">
    <property type="entry name" value="alpha/beta-Hydrolases"/>
    <property type="match status" value="1"/>
</dbReference>
<reference evidence="3" key="1">
    <citation type="journal article" date="2019" name="Int. J. Syst. Evol. Microbiol.">
        <title>The Global Catalogue of Microorganisms (GCM) 10K type strain sequencing project: providing services to taxonomists for standard genome sequencing and annotation.</title>
        <authorList>
            <consortium name="The Broad Institute Genomics Platform"/>
            <consortium name="The Broad Institute Genome Sequencing Center for Infectious Disease"/>
            <person name="Wu L."/>
            <person name="Ma J."/>
        </authorList>
    </citation>
    <scope>NUCLEOTIDE SEQUENCE [LARGE SCALE GENOMIC DNA]</scope>
    <source>
        <strain evidence="3">KCTC 62164</strain>
    </source>
</reference>
<dbReference type="Gene3D" id="2.60.120.260">
    <property type="entry name" value="Galactose-binding domain-like"/>
    <property type="match status" value="1"/>
</dbReference>
<keyword evidence="3" id="KW-1185">Reference proteome</keyword>
<dbReference type="Gene3D" id="3.40.50.1820">
    <property type="entry name" value="alpha/beta hydrolase"/>
    <property type="match status" value="1"/>
</dbReference>
<gene>
    <name evidence="2" type="ORF">ACFOKA_10520</name>
</gene>
<dbReference type="RefSeq" id="WP_380082904.1">
    <property type="nucleotide sequence ID" value="NZ_JBHRSL010000010.1"/>
</dbReference>
<dbReference type="InterPro" id="IPR005674">
    <property type="entry name" value="CocE/Ser_esterase"/>
</dbReference>
<organism evidence="2 3">
    <name type="scientific">Kordiimonas pumila</name>
    <dbReference type="NCBI Taxonomy" id="2161677"/>
    <lineage>
        <taxon>Bacteria</taxon>
        <taxon>Pseudomonadati</taxon>
        <taxon>Pseudomonadota</taxon>
        <taxon>Alphaproteobacteria</taxon>
        <taxon>Kordiimonadales</taxon>
        <taxon>Kordiimonadaceae</taxon>
        <taxon>Kordiimonas</taxon>
    </lineage>
</organism>
<dbReference type="Proteomes" id="UP001595444">
    <property type="component" value="Unassembled WGS sequence"/>
</dbReference>
<dbReference type="Pfam" id="PF02129">
    <property type="entry name" value="Peptidase_S15"/>
    <property type="match status" value="1"/>
</dbReference>
<dbReference type="Gene3D" id="1.10.3020.10">
    <property type="entry name" value="alpha-amino acid ester hydrolase ( Helical cap domain)"/>
    <property type="match status" value="1"/>
</dbReference>
<dbReference type="InterPro" id="IPR029058">
    <property type="entry name" value="AB_hydrolase_fold"/>
</dbReference>
<dbReference type="NCBIfam" id="TIGR00976">
    <property type="entry name" value="CocE_NonD"/>
    <property type="match status" value="1"/>
</dbReference>
<sequence>MTEKFCFLTKLRDYTKMMVTIILIISLQPQVQADTSESYDVKAHYDKAEYSIPMRDGKKMFTAVYRPKDRSKDYPILLFRTPYSIKAYGDDFPPVMRMAPSVDFLKSGYIIVLQDLRGTYKSEGDFKVIRSIRDNKDDPVAIDASTDNYDTIEWLLHNIEGNNGKVGQWGISYPGWTTVMGMVDAHPALVASSPQASPSDMFVGDDWHHNGAFRLMYSFSWMNFAARKRDELTTELAKPFDYGTPWGYEFFLNAGPTSELNEKYFGGAIPAWNDFIDHPNYDKFWKDQVALPHMKNINHSILNVAGWFDAEDFYGPISIYNEIEKTTPGNKSTLVVGPWRHGGWLTMDGSYLGDIQFGSKTSEYYQKNIVFPFFEYNLKGKGDWNPAEAIVFETGNNEWHRFDQWPPKASKVKNLYFQEGGKLSFNKPADKSKKAFDKYVNDPAKPVPFSTEIITAPGHDWMIEDQRQVSTRPDVLTYRTDV</sequence>
<dbReference type="EMBL" id="JBHRSL010000010">
    <property type="protein sequence ID" value="MFC3052337.1"/>
    <property type="molecule type" value="Genomic_DNA"/>
</dbReference>
<feature type="domain" description="Xaa-Pro dipeptidyl-peptidase-like" evidence="1">
    <location>
        <begin position="56"/>
        <end position="342"/>
    </location>
</feature>
<accession>A0ABV7D591</accession>